<name>A0A372NQ01_9SPHI</name>
<feature type="transmembrane region" description="Helical" evidence="1">
    <location>
        <begin position="149"/>
        <end position="171"/>
    </location>
</feature>
<keyword evidence="1" id="KW-1133">Transmembrane helix</keyword>
<evidence type="ECO:0000313" key="2">
    <source>
        <dbReference type="EMBL" id="RFZ90707.1"/>
    </source>
</evidence>
<dbReference type="RefSeq" id="WP_117392912.1">
    <property type="nucleotide sequence ID" value="NZ_QWDC01000003.1"/>
</dbReference>
<dbReference type="Proteomes" id="UP000264217">
    <property type="component" value="Unassembled WGS sequence"/>
</dbReference>
<feature type="transmembrane region" description="Helical" evidence="1">
    <location>
        <begin position="80"/>
        <end position="98"/>
    </location>
</feature>
<keyword evidence="1" id="KW-0812">Transmembrane</keyword>
<proteinExistence type="predicted"/>
<feature type="transmembrane region" description="Helical" evidence="1">
    <location>
        <begin position="30"/>
        <end position="47"/>
    </location>
</feature>
<gene>
    <name evidence="2" type="ORF">D0C36_17250</name>
</gene>
<accession>A0A372NQ01</accession>
<evidence type="ECO:0000256" key="1">
    <source>
        <dbReference type="SAM" id="Phobius"/>
    </source>
</evidence>
<reference evidence="2 3" key="1">
    <citation type="submission" date="2018-08" db="EMBL/GenBank/DDBJ databases">
        <title>Mucilaginibacter sp. MYSH2.</title>
        <authorList>
            <person name="Seo T."/>
        </authorList>
    </citation>
    <scope>NUCLEOTIDE SEQUENCE [LARGE SCALE GENOMIC DNA]</scope>
    <source>
        <strain evidence="2 3">MYSH2</strain>
    </source>
</reference>
<keyword evidence="3" id="KW-1185">Reference proteome</keyword>
<feature type="transmembrane region" description="Helical" evidence="1">
    <location>
        <begin position="54"/>
        <end position="74"/>
    </location>
</feature>
<dbReference type="EMBL" id="QWDC01000003">
    <property type="protein sequence ID" value="RFZ90707.1"/>
    <property type="molecule type" value="Genomic_DNA"/>
</dbReference>
<feature type="transmembrane region" description="Helical" evidence="1">
    <location>
        <begin position="105"/>
        <end position="125"/>
    </location>
</feature>
<organism evidence="2 3">
    <name type="scientific">Mucilaginibacter conchicola</name>
    <dbReference type="NCBI Taxonomy" id="2303333"/>
    <lineage>
        <taxon>Bacteria</taxon>
        <taxon>Pseudomonadati</taxon>
        <taxon>Bacteroidota</taxon>
        <taxon>Sphingobacteriia</taxon>
        <taxon>Sphingobacteriales</taxon>
        <taxon>Sphingobacteriaceae</taxon>
        <taxon>Mucilaginibacter</taxon>
    </lineage>
</organism>
<feature type="transmembrane region" description="Helical" evidence="1">
    <location>
        <begin position="7"/>
        <end position="24"/>
    </location>
</feature>
<sequence length="190" mass="22020">MKHLNKIFLVPLIIVFIWELILLWQHKLELRSGNFEMLLLLGAILLFKQRGLNILMAILGIYLLIDSVGNVIVAERYPSLNIQLTFVSSIVLLAMISVKRHKQHILFLLTAVYALFNIIYFGRYWSSPIKTDFTSGIYFSDEMSKSLRFFFQVLPCYYYLIAIVVISIVLIKNAMAYPKQHSKSIDQAKI</sequence>
<evidence type="ECO:0000313" key="3">
    <source>
        <dbReference type="Proteomes" id="UP000264217"/>
    </source>
</evidence>
<keyword evidence="1" id="KW-0472">Membrane</keyword>
<comment type="caution">
    <text evidence="2">The sequence shown here is derived from an EMBL/GenBank/DDBJ whole genome shotgun (WGS) entry which is preliminary data.</text>
</comment>
<protein>
    <submittedName>
        <fullName evidence="2">Uncharacterized protein</fullName>
    </submittedName>
</protein>
<dbReference type="AlphaFoldDB" id="A0A372NQ01"/>